<keyword evidence="3" id="KW-1185">Reference proteome</keyword>
<reference evidence="2 3" key="1">
    <citation type="submission" date="2019-11" db="EMBL/GenBank/DDBJ databases">
        <authorList>
            <person name="Im W.T."/>
        </authorList>
    </citation>
    <scope>NUCLEOTIDE SEQUENCE [LARGE SCALE GENOMIC DNA]</scope>
    <source>
        <strain evidence="2 3">SB-02</strain>
    </source>
</reference>
<organism evidence="2 3">
    <name type="scientific">Phnomibacter ginsenosidimutans</name>
    <dbReference type="NCBI Taxonomy" id="2676868"/>
    <lineage>
        <taxon>Bacteria</taxon>
        <taxon>Pseudomonadati</taxon>
        <taxon>Bacteroidota</taxon>
        <taxon>Chitinophagia</taxon>
        <taxon>Chitinophagales</taxon>
        <taxon>Chitinophagaceae</taxon>
        <taxon>Phnomibacter</taxon>
    </lineage>
</organism>
<dbReference type="SUPFAM" id="SSF159888">
    <property type="entry name" value="YdhG-like"/>
    <property type="match status" value="1"/>
</dbReference>
<dbReference type="Gene3D" id="3.90.1150.200">
    <property type="match status" value="1"/>
</dbReference>
<evidence type="ECO:0000313" key="3">
    <source>
        <dbReference type="Proteomes" id="UP000426027"/>
    </source>
</evidence>
<proteinExistence type="predicted"/>
<evidence type="ECO:0000259" key="1">
    <source>
        <dbReference type="Pfam" id="PF08818"/>
    </source>
</evidence>
<dbReference type="RefSeq" id="WP_157478203.1">
    <property type="nucleotide sequence ID" value="NZ_CP046566.1"/>
</dbReference>
<name>A0A6I6GZN4_9BACT</name>
<accession>A0A6I6GZN4</accession>
<protein>
    <recommendedName>
        <fullName evidence="1">YdhG-like domain-containing protein</fullName>
    </recommendedName>
</protein>
<evidence type="ECO:0000313" key="2">
    <source>
        <dbReference type="EMBL" id="QGW27951.1"/>
    </source>
</evidence>
<gene>
    <name evidence="2" type="ORF">GLV81_07425</name>
</gene>
<sequence>MEYKVSSYIESLPEVESALAAELRSLICTAMPQVQEKFSFKIPFYHYHGMFCYINYLRKTGGIEVCFCRGKDLLLAYPQLQQNGRNMVAGISLFEMKDIQRKSVSEVLHAAAAWQVEAWQQKRSFLRNKHS</sequence>
<dbReference type="AlphaFoldDB" id="A0A6I6GZN4"/>
<feature type="domain" description="YdhG-like" evidence="1">
    <location>
        <begin position="19"/>
        <end position="111"/>
    </location>
</feature>
<dbReference type="EMBL" id="CP046566">
    <property type="protein sequence ID" value="QGW27951.1"/>
    <property type="molecule type" value="Genomic_DNA"/>
</dbReference>
<dbReference type="KEGG" id="fls:GLV81_07425"/>
<dbReference type="InterPro" id="IPR014922">
    <property type="entry name" value="YdhG-like"/>
</dbReference>
<dbReference type="Pfam" id="PF08818">
    <property type="entry name" value="DUF1801"/>
    <property type="match status" value="1"/>
</dbReference>
<dbReference type="Proteomes" id="UP000426027">
    <property type="component" value="Chromosome"/>
</dbReference>